<dbReference type="Proteomes" id="UP000199315">
    <property type="component" value="Unassembled WGS sequence"/>
</dbReference>
<dbReference type="GO" id="GO:0008967">
    <property type="term" value="F:phosphoglycolate phosphatase activity"/>
    <property type="evidence" value="ECO:0007669"/>
    <property type="project" value="TreeGrafter"/>
</dbReference>
<dbReference type="Pfam" id="PF13419">
    <property type="entry name" value="HAD_2"/>
    <property type="match status" value="1"/>
</dbReference>
<proteinExistence type="predicted"/>
<dbReference type="InterPro" id="IPR023214">
    <property type="entry name" value="HAD_sf"/>
</dbReference>
<dbReference type="InterPro" id="IPR036412">
    <property type="entry name" value="HAD-like_sf"/>
</dbReference>
<accession>A0A1D3TV71</accession>
<keyword evidence="1" id="KW-0378">Hydrolase</keyword>
<sequence length="281" mass="32119">MEHSYPFEGYHRTKKYLVCIDSDGCVMDTMDIKHMACFGPCMVAEWNLEADQKEILERWNQINLFSETRGINRFKGLLMALEEIDKKYIPIENLDSLHHWVNTTDELSNASLQREIEKTNSKCLIKALSWSESVNAAVKKIPEEKMLPFKGAEEGIHLAHDICDVAIVSSANQEAVLEEWTKHGLIKAVDILLAQNAGSKEYCIKKLLEYGYEKNHVLMVGDAPGDWDAANRNGVFFYPILAGKEEQSWSDLKEAIVQLIQGTFQGYYQNHLLEQFKSNLE</sequence>
<evidence type="ECO:0000313" key="2">
    <source>
        <dbReference type="Proteomes" id="UP000199315"/>
    </source>
</evidence>
<protein>
    <submittedName>
        <fullName evidence="1">Haloacid dehalogenase-like hydrolase</fullName>
    </submittedName>
</protein>
<evidence type="ECO:0000313" key="1">
    <source>
        <dbReference type="EMBL" id="SCP97995.1"/>
    </source>
</evidence>
<dbReference type="STRING" id="1619234.SAMN05421730_101568"/>
<dbReference type="AlphaFoldDB" id="A0A1D3TV71"/>
<dbReference type="InterPro" id="IPR050155">
    <property type="entry name" value="HAD-like_hydrolase_sf"/>
</dbReference>
<dbReference type="PANTHER" id="PTHR43434:SF1">
    <property type="entry name" value="PHOSPHOGLYCOLATE PHOSPHATASE"/>
    <property type="match status" value="1"/>
</dbReference>
<dbReference type="Gene3D" id="3.40.50.1000">
    <property type="entry name" value="HAD superfamily/HAD-like"/>
    <property type="match status" value="1"/>
</dbReference>
<dbReference type="InterPro" id="IPR041492">
    <property type="entry name" value="HAD_2"/>
</dbReference>
<name>A0A1D3TV71_9FIRM</name>
<organism evidence="1 2">
    <name type="scientific">Anaerobium acetethylicum</name>
    <dbReference type="NCBI Taxonomy" id="1619234"/>
    <lineage>
        <taxon>Bacteria</taxon>
        <taxon>Bacillati</taxon>
        <taxon>Bacillota</taxon>
        <taxon>Clostridia</taxon>
        <taxon>Lachnospirales</taxon>
        <taxon>Lachnospiraceae</taxon>
        <taxon>Anaerobium</taxon>
    </lineage>
</organism>
<dbReference type="GO" id="GO:0005829">
    <property type="term" value="C:cytosol"/>
    <property type="evidence" value="ECO:0007669"/>
    <property type="project" value="TreeGrafter"/>
</dbReference>
<dbReference type="OrthoDB" id="9796026at2"/>
<reference evidence="1 2" key="1">
    <citation type="submission" date="2016-09" db="EMBL/GenBank/DDBJ databases">
        <authorList>
            <person name="Capua I."/>
            <person name="De Benedictis P."/>
            <person name="Joannis T."/>
            <person name="Lombin L.H."/>
            <person name="Cattoli G."/>
        </authorList>
    </citation>
    <scope>NUCLEOTIDE SEQUENCE [LARGE SCALE GENOMIC DNA]</scope>
    <source>
        <strain evidence="1 2">GluBS11</strain>
    </source>
</reference>
<dbReference type="GO" id="GO:0006281">
    <property type="term" value="P:DNA repair"/>
    <property type="evidence" value="ECO:0007669"/>
    <property type="project" value="TreeGrafter"/>
</dbReference>
<dbReference type="SUPFAM" id="SSF56784">
    <property type="entry name" value="HAD-like"/>
    <property type="match status" value="1"/>
</dbReference>
<dbReference type="EMBL" id="FMKA01000015">
    <property type="protein sequence ID" value="SCP97995.1"/>
    <property type="molecule type" value="Genomic_DNA"/>
</dbReference>
<keyword evidence="2" id="KW-1185">Reference proteome</keyword>
<gene>
    <name evidence="1" type="ORF">SAMN05421730_101568</name>
</gene>
<dbReference type="PANTHER" id="PTHR43434">
    <property type="entry name" value="PHOSPHOGLYCOLATE PHOSPHATASE"/>
    <property type="match status" value="1"/>
</dbReference>